<feature type="domain" description="HTH luxR-type" evidence="2">
    <location>
        <begin position="95"/>
        <end position="152"/>
    </location>
</feature>
<dbReference type="RefSeq" id="WP_308422184.1">
    <property type="nucleotide sequence ID" value="NZ_BMKN01000001.1"/>
</dbReference>
<dbReference type="AlphaFoldDB" id="A0A917AAX1"/>
<feature type="transmembrane region" description="Helical" evidence="1">
    <location>
        <begin position="7"/>
        <end position="32"/>
    </location>
</feature>
<reference evidence="3" key="1">
    <citation type="journal article" date="2014" name="Int. J. Syst. Evol. Microbiol.">
        <title>Complete genome sequence of Corynebacterium casei LMG S-19264T (=DSM 44701T), isolated from a smear-ripened cheese.</title>
        <authorList>
            <consortium name="US DOE Joint Genome Institute (JGI-PGF)"/>
            <person name="Walter F."/>
            <person name="Albersmeier A."/>
            <person name="Kalinowski J."/>
            <person name="Ruckert C."/>
        </authorList>
    </citation>
    <scope>NUCLEOTIDE SEQUENCE</scope>
    <source>
        <strain evidence="3">CGMCC 1.16012</strain>
    </source>
</reference>
<gene>
    <name evidence="3" type="ORF">GCM10011517_04550</name>
</gene>
<organism evidence="3 4">
    <name type="scientific">Actibacterium pelagium</name>
    <dbReference type="NCBI Taxonomy" id="2029103"/>
    <lineage>
        <taxon>Bacteria</taxon>
        <taxon>Pseudomonadati</taxon>
        <taxon>Pseudomonadota</taxon>
        <taxon>Alphaproteobacteria</taxon>
        <taxon>Rhodobacterales</taxon>
        <taxon>Roseobacteraceae</taxon>
        <taxon>Actibacterium</taxon>
    </lineage>
</organism>
<dbReference type="GO" id="GO:0006355">
    <property type="term" value="P:regulation of DNA-templated transcription"/>
    <property type="evidence" value="ECO:0007669"/>
    <property type="project" value="InterPro"/>
</dbReference>
<evidence type="ECO:0000313" key="4">
    <source>
        <dbReference type="Proteomes" id="UP000606730"/>
    </source>
</evidence>
<dbReference type="InterPro" id="IPR016032">
    <property type="entry name" value="Sig_transdc_resp-reg_C-effctor"/>
</dbReference>
<dbReference type="InterPro" id="IPR000792">
    <property type="entry name" value="Tscrpt_reg_LuxR_C"/>
</dbReference>
<keyword evidence="4" id="KW-1185">Reference proteome</keyword>
<dbReference type="GO" id="GO:0003677">
    <property type="term" value="F:DNA binding"/>
    <property type="evidence" value="ECO:0007669"/>
    <property type="project" value="InterPro"/>
</dbReference>
<reference evidence="3" key="2">
    <citation type="submission" date="2020-09" db="EMBL/GenBank/DDBJ databases">
        <authorList>
            <person name="Sun Q."/>
            <person name="Zhou Y."/>
        </authorList>
    </citation>
    <scope>NUCLEOTIDE SEQUENCE</scope>
    <source>
        <strain evidence="3">CGMCC 1.16012</strain>
    </source>
</reference>
<keyword evidence="1" id="KW-0472">Membrane</keyword>
<dbReference type="SUPFAM" id="SSF46894">
    <property type="entry name" value="C-terminal effector domain of the bipartite response regulators"/>
    <property type="match status" value="1"/>
</dbReference>
<evidence type="ECO:0000256" key="1">
    <source>
        <dbReference type="SAM" id="Phobius"/>
    </source>
</evidence>
<name>A0A917AAX1_9RHOB</name>
<sequence length="167" mass="17994">MGKSAGIIAILALQGLCAGFLIANMLISVLALPIAPVAWQFLELLEIGAALGLLLGLVMGTILLRHMMRDNARVEEQLRVASGAFMELLTDRFTEWGLTKAEKDVALFSIKGLSTAEIAEMRKTSEGTVKAQTNAIYKKAGVSGRAQLLSLFIDDLFDETLLSKQGN</sequence>
<accession>A0A917AAX1</accession>
<comment type="caution">
    <text evidence="3">The sequence shown here is derived from an EMBL/GenBank/DDBJ whole genome shotgun (WGS) entry which is preliminary data.</text>
</comment>
<evidence type="ECO:0000259" key="2">
    <source>
        <dbReference type="SMART" id="SM00421"/>
    </source>
</evidence>
<dbReference type="EMBL" id="BMKN01000001">
    <property type="protein sequence ID" value="GGE39926.1"/>
    <property type="molecule type" value="Genomic_DNA"/>
</dbReference>
<protein>
    <submittedName>
        <fullName evidence="3">LuxR family transcriptional regulator</fullName>
    </submittedName>
</protein>
<dbReference type="SMART" id="SM00421">
    <property type="entry name" value="HTH_LUXR"/>
    <property type="match status" value="1"/>
</dbReference>
<dbReference type="InterPro" id="IPR036388">
    <property type="entry name" value="WH-like_DNA-bd_sf"/>
</dbReference>
<dbReference type="Pfam" id="PF00196">
    <property type="entry name" value="GerE"/>
    <property type="match status" value="1"/>
</dbReference>
<dbReference type="Proteomes" id="UP000606730">
    <property type="component" value="Unassembled WGS sequence"/>
</dbReference>
<feature type="transmembrane region" description="Helical" evidence="1">
    <location>
        <begin position="44"/>
        <end position="64"/>
    </location>
</feature>
<proteinExistence type="predicted"/>
<dbReference type="Gene3D" id="1.10.10.10">
    <property type="entry name" value="Winged helix-like DNA-binding domain superfamily/Winged helix DNA-binding domain"/>
    <property type="match status" value="1"/>
</dbReference>
<evidence type="ECO:0000313" key="3">
    <source>
        <dbReference type="EMBL" id="GGE39926.1"/>
    </source>
</evidence>
<keyword evidence="1" id="KW-1133">Transmembrane helix</keyword>
<keyword evidence="1" id="KW-0812">Transmembrane</keyword>